<dbReference type="AlphaFoldDB" id="A0A4R3LY99"/>
<dbReference type="PANTHER" id="PTHR43976:SF16">
    <property type="entry name" value="SHORT-CHAIN DEHYDROGENASE_REDUCTASE FAMILY PROTEIN"/>
    <property type="match status" value="1"/>
</dbReference>
<dbReference type="GO" id="GO:0016491">
    <property type="term" value="F:oxidoreductase activity"/>
    <property type="evidence" value="ECO:0007669"/>
    <property type="project" value="UniProtKB-KW"/>
</dbReference>
<accession>A0A4R3LY99</accession>
<evidence type="ECO:0000256" key="1">
    <source>
        <dbReference type="ARBA" id="ARBA00006484"/>
    </source>
</evidence>
<comment type="caution">
    <text evidence="4">The sequence shown here is derived from an EMBL/GenBank/DDBJ whole genome shotgun (WGS) entry which is preliminary data.</text>
</comment>
<dbReference type="InterPro" id="IPR051911">
    <property type="entry name" value="SDR_oxidoreductase"/>
</dbReference>
<reference evidence="4 5" key="1">
    <citation type="submission" date="2019-03" db="EMBL/GenBank/DDBJ databases">
        <title>Genomic Encyclopedia of Type Strains, Phase IV (KMG-IV): sequencing the most valuable type-strain genomes for metagenomic binning, comparative biology and taxonomic classification.</title>
        <authorList>
            <person name="Goeker M."/>
        </authorList>
    </citation>
    <scope>NUCLEOTIDE SEQUENCE [LARGE SCALE GENOMIC DNA]</scope>
    <source>
        <strain evidence="4 5">DSM 19345</strain>
    </source>
</reference>
<dbReference type="Proteomes" id="UP000295678">
    <property type="component" value="Unassembled WGS sequence"/>
</dbReference>
<comment type="similarity">
    <text evidence="1 3">Belongs to the short-chain dehydrogenases/reductases (SDR) family.</text>
</comment>
<evidence type="ECO:0000313" key="4">
    <source>
        <dbReference type="EMBL" id="TCT03677.1"/>
    </source>
</evidence>
<dbReference type="CDD" id="cd05374">
    <property type="entry name" value="17beta-HSD-like_SDR_c"/>
    <property type="match status" value="1"/>
</dbReference>
<name>A0A4R3LY99_9HYPH</name>
<dbReference type="NCBIfam" id="NF004649">
    <property type="entry name" value="PRK05993.1"/>
    <property type="match status" value="1"/>
</dbReference>
<keyword evidence="5" id="KW-1185">Reference proteome</keyword>
<dbReference type="Gene3D" id="3.40.50.720">
    <property type="entry name" value="NAD(P)-binding Rossmann-like Domain"/>
    <property type="match status" value="1"/>
</dbReference>
<evidence type="ECO:0000256" key="2">
    <source>
        <dbReference type="ARBA" id="ARBA00023002"/>
    </source>
</evidence>
<proteinExistence type="inferred from homology"/>
<dbReference type="PRINTS" id="PR00080">
    <property type="entry name" value="SDRFAMILY"/>
</dbReference>
<dbReference type="EMBL" id="SMAK01000018">
    <property type="protein sequence ID" value="TCT03677.1"/>
    <property type="molecule type" value="Genomic_DNA"/>
</dbReference>
<dbReference type="OrthoDB" id="9793825at2"/>
<dbReference type="InterPro" id="IPR036291">
    <property type="entry name" value="NAD(P)-bd_dom_sf"/>
</dbReference>
<dbReference type="Pfam" id="PF00106">
    <property type="entry name" value="adh_short"/>
    <property type="match status" value="1"/>
</dbReference>
<dbReference type="PRINTS" id="PR00081">
    <property type="entry name" value="GDHRDH"/>
</dbReference>
<organism evidence="4 5">
    <name type="scientific">Tepidamorphus gemmatus</name>
    <dbReference type="NCBI Taxonomy" id="747076"/>
    <lineage>
        <taxon>Bacteria</taxon>
        <taxon>Pseudomonadati</taxon>
        <taxon>Pseudomonadota</taxon>
        <taxon>Alphaproteobacteria</taxon>
        <taxon>Hyphomicrobiales</taxon>
        <taxon>Tepidamorphaceae</taxon>
        <taxon>Tepidamorphus</taxon>
    </lineage>
</organism>
<evidence type="ECO:0000313" key="5">
    <source>
        <dbReference type="Proteomes" id="UP000295678"/>
    </source>
</evidence>
<evidence type="ECO:0000256" key="3">
    <source>
        <dbReference type="RuleBase" id="RU000363"/>
    </source>
</evidence>
<dbReference type="PANTHER" id="PTHR43976">
    <property type="entry name" value="SHORT CHAIN DEHYDROGENASE"/>
    <property type="match status" value="1"/>
</dbReference>
<dbReference type="InterPro" id="IPR002347">
    <property type="entry name" value="SDR_fam"/>
</dbReference>
<dbReference type="RefSeq" id="WP_132807930.1">
    <property type="nucleotide sequence ID" value="NZ_SMAK01000018.1"/>
</dbReference>
<dbReference type="SUPFAM" id="SSF51735">
    <property type="entry name" value="NAD(P)-binding Rossmann-fold domains"/>
    <property type="match status" value="1"/>
</dbReference>
<sequence length="280" mass="30602">MEPRTILITGCSSGIGADAARTLLLRGWRVFAAARKWQDVARLAGEGLEAVHLDYADEVSIARAVEDVLAATGGRLDAIFNNGAYALPGAVEDLPTEGLRAQFEANLFGWHALTRRVIPVMRRQRGGRIVQCSSVLGYIPMKYRGAYIASKFALEGLSETLRLELLGTGIEVVLIQPGPIATRFDTNALSAMRATIDIEGSVHREEYHRRIARMERGGSSSPFKLGPQAVTAALIRALEAPRPRPRYRVTVPSHVAALLRRALPTSALHRFLARASDRET</sequence>
<protein>
    <submittedName>
        <fullName evidence="4">Short-subunit dehydrogenase</fullName>
    </submittedName>
</protein>
<gene>
    <name evidence="4" type="ORF">EDC22_11817</name>
</gene>
<keyword evidence="2" id="KW-0560">Oxidoreductase</keyword>